<dbReference type="Proteomes" id="UP000095553">
    <property type="component" value="Unassembled WGS sequence"/>
</dbReference>
<protein>
    <recommendedName>
        <fullName evidence="3">Prophage minor tail protein Z (GPZ)</fullName>
    </recommendedName>
</protein>
<evidence type="ECO:0000313" key="2">
    <source>
        <dbReference type="Proteomes" id="UP000095553"/>
    </source>
</evidence>
<dbReference type="Pfam" id="PF06763">
    <property type="entry name" value="Minor_tail_Z"/>
    <property type="match status" value="1"/>
</dbReference>
<gene>
    <name evidence="1" type="ORF">ERS852571_01094</name>
</gene>
<dbReference type="RefSeq" id="WP_055072578.1">
    <property type="nucleotide sequence ID" value="NZ_CYXY01000005.1"/>
</dbReference>
<organism evidence="1 2">
    <name type="scientific">Anaerostipes hadrus</name>
    <dbReference type="NCBI Taxonomy" id="649756"/>
    <lineage>
        <taxon>Bacteria</taxon>
        <taxon>Bacillati</taxon>
        <taxon>Bacillota</taxon>
        <taxon>Clostridia</taxon>
        <taxon>Lachnospirales</taxon>
        <taxon>Lachnospiraceae</taxon>
        <taxon>Anaerostipes</taxon>
    </lineage>
</organism>
<evidence type="ECO:0008006" key="3">
    <source>
        <dbReference type="Google" id="ProtNLM"/>
    </source>
</evidence>
<reference evidence="1 2" key="1">
    <citation type="submission" date="2015-09" db="EMBL/GenBank/DDBJ databases">
        <authorList>
            <consortium name="Pathogen Informatics"/>
        </authorList>
    </citation>
    <scope>NUCLEOTIDE SEQUENCE [LARGE SCALE GENOMIC DNA]</scope>
    <source>
        <strain evidence="1 2">2789STDY5834959</strain>
    </source>
</reference>
<dbReference type="InterPro" id="IPR010633">
    <property type="entry name" value="Phage_lambda_GpZ"/>
</dbReference>
<sequence length="186" mass="20050">MIQITNETVEKVNAILSGVPKGAQKALSNAINRGLSKVKTGAFKYARKVYTVQSGALNAATKMSVKTTSAGDLAGYVSFSGAKIPLYKFKVTPTVPKQHTLVKASVMKGSGTAFEHAFIADMQSGHTGVFERETSKRFPIEELMGLSAAQMIGNDKVIKDVEKDAQETVNKRIEHEIDRLLNGYGG</sequence>
<name>A0A173SAW4_ANAHA</name>
<evidence type="ECO:0000313" key="1">
    <source>
        <dbReference type="EMBL" id="CUM87421.1"/>
    </source>
</evidence>
<proteinExistence type="predicted"/>
<dbReference type="EMBL" id="CYXY01000005">
    <property type="protein sequence ID" value="CUM87421.1"/>
    <property type="molecule type" value="Genomic_DNA"/>
</dbReference>
<accession>A0A173SAW4</accession>
<dbReference type="AlphaFoldDB" id="A0A173SAW4"/>